<dbReference type="GeneID" id="36517327"/>
<keyword evidence="3" id="KW-1185">Reference proteome</keyword>
<dbReference type="GO" id="GO:0000398">
    <property type="term" value="P:mRNA splicing, via spliceosome"/>
    <property type="evidence" value="ECO:0007669"/>
    <property type="project" value="TreeGrafter"/>
</dbReference>
<dbReference type="RefSeq" id="XP_024665904.1">
    <property type="nucleotide sequence ID" value="XM_024810136.1"/>
</dbReference>
<dbReference type="SUPFAM" id="SSF56300">
    <property type="entry name" value="Metallo-dependent phosphatases"/>
    <property type="match status" value="1"/>
</dbReference>
<evidence type="ECO:0000313" key="3">
    <source>
        <dbReference type="Proteomes" id="UP000238350"/>
    </source>
</evidence>
<dbReference type="InterPro" id="IPR004843">
    <property type="entry name" value="Calcineurin-like_PHP"/>
</dbReference>
<accession>A0A2T0FLV2</accession>
<dbReference type="EMBL" id="NDIQ01000022">
    <property type="protein sequence ID" value="PRT55959.1"/>
    <property type="molecule type" value="Genomic_DNA"/>
</dbReference>
<proteinExistence type="predicted"/>
<dbReference type="Proteomes" id="UP000238350">
    <property type="component" value="Unassembled WGS sequence"/>
</dbReference>
<dbReference type="GO" id="GO:0005634">
    <property type="term" value="C:nucleus"/>
    <property type="evidence" value="ECO:0007669"/>
    <property type="project" value="TreeGrafter"/>
</dbReference>
<dbReference type="PANTHER" id="PTHR12849:SF0">
    <property type="entry name" value="LARIAT DEBRANCHING ENZYME"/>
    <property type="match status" value="1"/>
</dbReference>
<evidence type="ECO:0000259" key="1">
    <source>
        <dbReference type="Pfam" id="PF00149"/>
    </source>
</evidence>
<dbReference type="PANTHER" id="PTHR12849">
    <property type="entry name" value="RNA LARIAT DEBRANCHING ENZYME"/>
    <property type="match status" value="1"/>
</dbReference>
<protein>
    <submittedName>
        <fullName evidence="2">Lariat debranching enzyme</fullName>
    </submittedName>
</protein>
<name>A0A2T0FLV2_9ASCO</name>
<dbReference type="STRING" id="45607.A0A2T0FLV2"/>
<dbReference type="OrthoDB" id="407609at2759"/>
<evidence type="ECO:0000313" key="2">
    <source>
        <dbReference type="EMBL" id="PRT55959.1"/>
    </source>
</evidence>
<dbReference type="AlphaFoldDB" id="A0A2T0FLV2"/>
<feature type="domain" description="Calcineurin-like phosphoesterase" evidence="1">
    <location>
        <begin position="1"/>
        <end position="226"/>
    </location>
</feature>
<comment type="caution">
    <text evidence="2">The sequence shown here is derived from an EMBL/GenBank/DDBJ whole genome shotgun (WGS) entry which is preliminary data.</text>
</comment>
<gene>
    <name evidence="2" type="ORF">B9G98_03579</name>
</gene>
<dbReference type="InterPro" id="IPR029052">
    <property type="entry name" value="Metallo-depent_PP-like"/>
</dbReference>
<dbReference type="Gene3D" id="3.60.21.10">
    <property type="match status" value="1"/>
</dbReference>
<sequence>MKIAVAGCCHGQLDVMYDIIEQEGQNPDLVLVCGDFEALRDEEDLKSMAAPAKYRVMGDFHKYFRGEKKAPFLTLFIGGNHESSRYLLEKPDGGWVAPNMYFIGYAGAVRFNGVKIGGLSGIYNNKSYTSPRTEKSPFDSSSVHSVNYVRQRDVQKLWLMGRNSIDIMLSHDWPAGIEQHGNLKRLLAKKPYLRNDITNNNFGSPPAMQLLAHLQPKIWCSAHIHIGFTAQYKHGDPNDLVPGARETLFYATDKPYRPNTVVYLDVEATASDGLQPDEKWQKILSLDTLSPDSLEDM</sequence>
<organism evidence="2 3">
    <name type="scientific">Wickerhamiella sorbophila</name>
    <dbReference type="NCBI Taxonomy" id="45607"/>
    <lineage>
        <taxon>Eukaryota</taxon>
        <taxon>Fungi</taxon>
        <taxon>Dikarya</taxon>
        <taxon>Ascomycota</taxon>
        <taxon>Saccharomycotina</taxon>
        <taxon>Dipodascomycetes</taxon>
        <taxon>Dipodascales</taxon>
        <taxon>Trichomonascaceae</taxon>
        <taxon>Wickerhamiella</taxon>
    </lineage>
</organism>
<reference evidence="2 3" key="1">
    <citation type="submission" date="2017-04" db="EMBL/GenBank/DDBJ databases">
        <title>Genome sequencing of [Candida] sorbophila.</title>
        <authorList>
            <person name="Ahn J.O."/>
        </authorList>
    </citation>
    <scope>NUCLEOTIDE SEQUENCE [LARGE SCALE GENOMIC DNA]</scope>
    <source>
        <strain evidence="2 3">DS02</strain>
    </source>
</reference>
<dbReference type="Pfam" id="PF00149">
    <property type="entry name" value="Metallophos"/>
    <property type="match status" value="1"/>
</dbReference>
<dbReference type="GO" id="GO:0008419">
    <property type="term" value="F:RNA lariat debranching enzyme activity"/>
    <property type="evidence" value="ECO:0007669"/>
    <property type="project" value="TreeGrafter"/>
</dbReference>